<dbReference type="EMBL" id="JARBDR010000793">
    <property type="protein sequence ID" value="KAJ8307362.1"/>
    <property type="molecule type" value="Genomic_DNA"/>
</dbReference>
<keyword evidence="3" id="KW-0325">Glycoprotein</keyword>
<evidence type="ECO:0000256" key="3">
    <source>
        <dbReference type="ARBA" id="ARBA00023180"/>
    </source>
</evidence>
<gene>
    <name evidence="5" type="ORF">KUTeg_015446</name>
</gene>
<proteinExistence type="predicted"/>
<comment type="caution">
    <text evidence="5">The sequence shown here is derived from an EMBL/GenBank/DDBJ whole genome shotgun (WGS) entry which is preliminary data.</text>
</comment>
<dbReference type="Proteomes" id="UP001217089">
    <property type="component" value="Unassembled WGS sequence"/>
</dbReference>
<accession>A0ABQ9EUU8</accession>
<dbReference type="InterPro" id="IPR044004">
    <property type="entry name" value="TSP1_spondin_dom"/>
</dbReference>
<keyword evidence="2" id="KW-1015">Disulfide bond</keyword>
<feature type="domain" description="Spondin-like TSP1" evidence="4">
    <location>
        <begin position="73"/>
        <end position="142"/>
    </location>
</feature>
<dbReference type="Gene3D" id="2.20.100.10">
    <property type="entry name" value="Thrombospondin type-1 (TSP1) repeat"/>
    <property type="match status" value="1"/>
</dbReference>
<evidence type="ECO:0000256" key="1">
    <source>
        <dbReference type="ARBA" id="ARBA00022729"/>
    </source>
</evidence>
<dbReference type="InterPro" id="IPR036383">
    <property type="entry name" value="TSP1_rpt_sf"/>
</dbReference>
<reference evidence="5 6" key="1">
    <citation type="submission" date="2022-12" db="EMBL/GenBank/DDBJ databases">
        <title>Chromosome-level genome of Tegillarca granosa.</title>
        <authorList>
            <person name="Kim J."/>
        </authorList>
    </citation>
    <scope>NUCLEOTIDE SEQUENCE [LARGE SCALE GENOMIC DNA]</scope>
    <source>
        <strain evidence="5">Teg-2019</strain>
        <tissue evidence="5">Adductor muscle</tissue>
    </source>
</reference>
<dbReference type="PROSITE" id="PS50092">
    <property type="entry name" value="TSP1"/>
    <property type="match status" value="1"/>
</dbReference>
<evidence type="ECO:0000313" key="5">
    <source>
        <dbReference type="EMBL" id="KAJ8307362.1"/>
    </source>
</evidence>
<dbReference type="InterPro" id="IPR000884">
    <property type="entry name" value="TSP1_rpt"/>
</dbReference>
<protein>
    <recommendedName>
        <fullName evidence="4">Spondin-like TSP1 domain-containing protein</fullName>
    </recommendedName>
</protein>
<sequence>MREATTQAVGSLDCPRLMEMKMCIRGDNCMEYSWELSSWTSCLVNNGLDNCGVLGPVTEPLVFSCEVPCDVDCLLSDWSPWSSCSKTCGLGKFNHVMSVFCFLIGHPSQRKRDRFIVQQFLGNGRPCPTSLMQTKPCFNQGCYSWNVSDWSPCATQGGG</sequence>
<keyword evidence="1" id="KW-0732">Signal</keyword>
<dbReference type="InterPro" id="IPR051418">
    <property type="entry name" value="Spondin/Thrombospondin_T1"/>
</dbReference>
<evidence type="ECO:0000256" key="2">
    <source>
        <dbReference type="ARBA" id="ARBA00023157"/>
    </source>
</evidence>
<organism evidence="5 6">
    <name type="scientific">Tegillarca granosa</name>
    <name type="common">Malaysian cockle</name>
    <name type="synonym">Anadara granosa</name>
    <dbReference type="NCBI Taxonomy" id="220873"/>
    <lineage>
        <taxon>Eukaryota</taxon>
        <taxon>Metazoa</taxon>
        <taxon>Spiralia</taxon>
        <taxon>Lophotrochozoa</taxon>
        <taxon>Mollusca</taxon>
        <taxon>Bivalvia</taxon>
        <taxon>Autobranchia</taxon>
        <taxon>Pteriomorphia</taxon>
        <taxon>Arcoida</taxon>
        <taxon>Arcoidea</taxon>
        <taxon>Arcidae</taxon>
        <taxon>Tegillarca</taxon>
    </lineage>
</organism>
<dbReference type="Pfam" id="PF19028">
    <property type="entry name" value="TSP1_spondin"/>
    <property type="match status" value="1"/>
</dbReference>
<evidence type="ECO:0000313" key="6">
    <source>
        <dbReference type="Proteomes" id="UP001217089"/>
    </source>
</evidence>
<evidence type="ECO:0000259" key="4">
    <source>
        <dbReference type="Pfam" id="PF19028"/>
    </source>
</evidence>
<dbReference type="PANTHER" id="PTHR11311:SF30">
    <property type="entry name" value="SPONDIN-LIKE TSP1 DOMAIN-CONTAINING PROTEIN"/>
    <property type="match status" value="1"/>
</dbReference>
<dbReference type="SMART" id="SM00209">
    <property type="entry name" value="TSP1"/>
    <property type="match status" value="1"/>
</dbReference>
<dbReference type="PANTHER" id="PTHR11311">
    <property type="entry name" value="SPONDIN"/>
    <property type="match status" value="1"/>
</dbReference>
<keyword evidence="6" id="KW-1185">Reference proteome</keyword>
<dbReference type="SUPFAM" id="SSF82895">
    <property type="entry name" value="TSP-1 type 1 repeat"/>
    <property type="match status" value="1"/>
</dbReference>
<name>A0ABQ9EUU8_TEGGR</name>